<name>A0A0V0SB59_9BILA</name>
<gene>
    <name evidence="1" type="ORF">T07_8040</name>
</gene>
<dbReference type="AlphaFoldDB" id="A0A0V0SB59"/>
<dbReference type="OrthoDB" id="10534733at2759"/>
<keyword evidence="2" id="KW-1185">Reference proteome</keyword>
<accession>A0A0V0SB59</accession>
<sequence>MVTVMESQVRPLDPFVNKGRLLLTHMRPSHPAWRPRFDVGIDTTLPRAASTL</sequence>
<organism evidence="1 2">
    <name type="scientific">Trichinella nelsoni</name>
    <dbReference type="NCBI Taxonomy" id="6336"/>
    <lineage>
        <taxon>Eukaryota</taxon>
        <taxon>Metazoa</taxon>
        <taxon>Ecdysozoa</taxon>
        <taxon>Nematoda</taxon>
        <taxon>Enoplea</taxon>
        <taxon>Dorylaimia</taxon>
        <taxon>Trichinellida</taxon>
        <taxon>Trichinellidae</taxon>
        <taxon>Trichinella</taxon>
    </lineage>
</organism>
<dbReference type="EMBL" id="JYDL01000020">
    <property type="protein sequence ID" value="KRX23963.1"/>
    <property type="molecule type" value="Genomic_DNA"/>
</dbReference>
<evidence type="ECO:0000313" key="2">
    <source>
        <dbReference type="Proteomes" id="UP000054630"/>
    </source>
</evidence>
<evidence type="ECO:0000313" key="1">
    <source>
        <dbReference type="EMBL" id="KRX23963.1"/>
    </source>
</evidence>
<comment type="caution">
    <text evidence="1">The sequence shown here is derived from an EMBL/GenBank/DDBJ whole genome shotgun (WGS) entry which is preliminary data.</text>
</comment>
<proteinExistence type="predicted"/>
<reference evidence="1 2" key="1">
    <citation type="submission" date="2015-01" db="EMBL/GenBank/DDBJ databases">
        <title>Evolution of Trichinella species and genotypes.</title>
        <authorList>
            <person name="Korhonen P.K."/>
            <person name="Edoardo P."/>
            <person name="Giuseppe L.R."/>
            <person name="Gasser R.B."/>
        </authorList>
    </citation>
    <scope>NUCLEOTIDE SEQUENCE [LARGE SCALE GENOMIC DNA]</scope>
    <source>
        <strain evidence="1">ISS37</strain>
    </source>
</reference>
<dbReference type="Proteomes" id="UP000054630">
    <property type="component" value="Unassembled WGS sequence"/>
</dbReference>
<protein>
    <submittedName>
        <fullName evidence="1">Uncharacterized protein</fullName>
    </submittedName>
</protein>